<protein>
    <recommendedName>
        <fullName evidence="2">Cytochrome c domain-containing protein</fullName>
    </recommendedName>
</protein>
<evidence type="ECO:0000313" key="1">
    <source>
        <dbReference type="EMBL" id="VAV83280.1"/>
    </source>
</evidence>
<dbReference type="SUPFAM" id="SSF46626">
    <property type="entry name" value="Cytochrome c"/>
    <property type="match status" value="1"/>
</dbReference>
<dbReference type="GO" id="GO:0020037">
    <property type="term" value="F:heme binding"/>
    <property type="evidence" value="ECO:0007669"/>
    <property type="project" value="InterPro"/>
</dbReference>
<organism evidence="1">
    <name type="scientific">hydrothermal vent metagenome</name>
    <dbReference type="NCBI Taxonomy" id="652676"/>
    <lineage>
        <taxon>unclassified sequences</taxon>
        <taxon>metagenomes</taxon>
        <taxon>ecological metagenomes</taxon>
    </lineage>
</organism>
<accession>A0A3B0QNW6</accession>
<reference evidence="1" key="1">
    <citation type="submission" date="2018-06" db="EMBL/GenBank/DDBJ databases">
        <authorList>
            <person name="Zhirakovskaya E."/>
        </authorList>
    </citation>
    <scope>NUCLEOTIDE SEQUENCE</scope>
</reference>
<sequence length="83" mass="9380">MAINPRDHTDRNFMVTRSDDQFEDVIRGGGTRAAKSPLMPPWEATLTDAEIKALVAYLRVLCNCEYEGVISHEKLRGVDPDFK</sequence>
<dbReference type="Gene3D" id="1.10.760.10">
    <property type="entry name" value="Cytochrome c-like domain"/>
    <property type="match status" value="1"/>
</dbReference>
<evidence type="ECO:0008006" key="2">
    <source>
        <dbReference type="Google" id="ProtNLM"/>
    </source>
</evidence>
<dbReference type="EMBL" id="UOEA01000037">
    <property type="protein sequence ID" value="VAV83280.1"/>
    <property type="molecule type" value="Genomic_DNA"/>
</dbReference>
<name>A0A3B0QNW6_9ZZZZ</name>
<dbReference type="InterPro" id="IPR036909">
    <property type="entry name" value="Cyt_c-like_dom_sf"/>
</dbReference>
<gene>
    <name evidence="1" type="ORF">MNBD_DELTA01-1516</name>
</gene>
<proteinExistence type="predicted"/>
<dbReference type="AlphaFoldDB" id="A0A3B0QNW6"/>
<dbReference type="GO" id="GO:0009055">
    <property type="term" value="F:electron transfer activity"/>
    <property type="evidence" value="ECO:0007669"/>
    <property type="project" value="InterPro"/>
</dbReference>